<dbReference type="AlphaFoldDB" id="A0A7J7KE36"/>
<protein>
    <submittedName>
        <fullName evidence="3">Uncharacterized protein</fullName>
    </submittedName>
</protein>
<proteinExistence type="predicted"/>
<evidence type="ECO:0000313" key="3">
    <source>
        <dbReference type="EMBL" id="KAF6036475.1"/>
    </source>
</evidence>
<feature type="domain" description="AtuA-like ferredoxin-fold" evidence="2">
    <location>
        <begin position="520"/>
        <end position="619"/>
    </location>
</feature>
<sequence length="628" mass="67153">MMLRRCGLQALSCTKNLKVAKSNSYSYFGCRFKSVRIGCSSGFFGDTTVSARQLVEKGKLDFLVMDYLSEITMSLLVAAQKKNPALGFIPDFVQQARVLMAAKAKGVKVVANAGGINPHGCAAALKQVLGDKADSLKIAVVTGDNLIERLDEMKSADVKEMSSGMPLCDTTNSMTAYLGAVPISMALHSEADVVITGRCTDSALALGPLMYSHGWKETDLDLLACGSLAGHLIECGAQATGGVFTDWHSVEGWDDIGFPIVQCEADGSFTLSKSPGTGGLVTPATVSEQLLYEIHDPTEYILPDVVCDFTQVTVESTGNSDEVLVRGARGRPPSDSYKVCSTYSDGFRLTAVCVLGGPKSAEKARKTANAILKRVAREAELLGLEPITSYNLQVLGSEQTYGPHADVHIAQNNREAVLWLAAHHHDKKVLEILSKELAPAGTGMAPGLTALVGGRPKVSPVFSLFSFLYPKSKIEVKVDVNGETIGSYVANHNTAPPQPTSSPSEAEHPIGPLTGSASYRVEELAYTRSGDKGNHCNIGVVSRHPKLYPVLVEHLTAEKVANYFKHVFDGEPEVIRYEVPGIKGLNFVLKNSLGGGGIASLRSDPQGKAYGQMMLDMTLSDLPDDLKL</sequence>
<reference evidence="3" key="1">
    <citation type="submission" date="2020-06" db="EMBL/GenBank/DDBJ databases">
        <title>Draft genome of Bugula neritina, a colonial animal packing powerful symbionts and potential medicines.</title>
        <authorList>
            <person name="Rayko M."/>
        </authorList>
    </citation>
    <scope>NUCLEOTIDE SEQUENCE [LARGE SCALE GENOMIC DNA]</scope>
    <source>
        <strain evidence="3">Kwan_BN1</strain>
    </source>
</reference>
<dbReference type="PANTHER" id="PTHR47708:SF2">
    <property type="entry name" value="SI:CH73-132F6.5"/>
    <property type="match status" value="1"/>
</dbReference>
<dbReference type="InterPro" id="IPR010839">
    <property type="entry name" value="AtuA_N"/>
</dbReference>
<dbReference type="Pfam" id="PF07287">
    <property type="entry name" value="AtuA"/>
    <property type="match status" value="1"/>
</dbReference>
<gene>
    <name evidence="3" type="ORF">EB796_005215</name>
</gene>
<accession>A0A7J7KE36</accession>
<name>A0A7J7KE36_BUGNE</name>
<dbReference type="EMBL" id="VXIV02000716">
    <property type="protein sequence ID" value="KAF6036475.1"/>
    <property type="molecule type" value="Genomic_DNA"/>
</dbReference>
<keyword evidence="4" id="KW-1185">Reference proteome</keyword>
<dbReference type="PANTHER" id="PTHR47708">
    <property type="match status" value="1"/>
</dbReference>
<organism evidence="3 4">
    <name type="scientific">Bugula neritina</name>
    <name type="common">Brown bryozoan</name>
    <name type="synonym">Sertularia neritina</name>
    <dbReference type="NCBI Taxonomy" id="10212"/>
    <lineage>
        <taxon>Eukaryota</taxon>
        <taxon>Metazoa</taxon>
        <taxon>Spiralia</taxon>
        <taxon>Lophotrochozoa</taxon>
        <taxon>Bryozoa</taxon>
        <taxon>Gymnolaemata</taxon>
        <taxon>Cheilostomatida</taxon>
        <taxon>Flustrina</taxon>
        <taxon>Buguloidea</taxon>
        <taxon>Bugulidae</taxon>
        <taxon>Bugula</taxon>
    </lineage>
</organism>
<evidence type="ECO:0000313" key="4">
    <source>
        <dbReference type="Proteomes" id="UP000593567"/>
    </source>
</evidence>
<dbReference type="InterPro" id="IPR056362">
    <property type="entry name" value="AtuA-like_ferredoxin_dom"/>
</dbReference>
<dbReference type="OrthoDB" id="10265871at2759"/>
<comment type="caution">
    <text evidence="3">The sequence shown here is derived from an EMBL/GenBank/DDBJ whole genome shotgun (WGS) entry which is preliminary data.</text>
</comment>
<evidence type="ECO:0000259" key="2">
    <source>
        <dbReference type="Pfam" id="PF23544"/>
    </source>
</evidence>
<feature type="domain" description="Acyclic terpene utilisation N-terminal" evidence="1">
    <location>
        <begin position="35"/>
        <end position="479"/>
    </location>
</feature>
<evidence type="ECO:0000259" key="1">
    <source>
        <dbReference type="Pfam" id="PF07287"/>
    </source>
</evidence>
<dbReference type="Proteomes" id="UP000593567">
    <property type="component" value="Unassembled WGS sequence"/>
</dbReference>
<dbReference type="Pfam" id="PF23544">
    <property type="entry name" value="AtuA_ferredoxin"/>
    <property type="match status" value="1"/>
</dbReference>